<reference evidence="9" key="3">
    <citation type="submission" date="2000-03" db="EMBL/GenBank/DDBJ databases">
        <authorList>
            <person name="EU Arabidopsis sequencing project"/>
        </authorList>
    </citation>
    <scope>NUCLEOTIDE SEQUENCE</scope>
</reference>
<reference evidence="9" key="2">
    <citation type="submission" date="1999-06" db="EMBL/GenBank/DDBJ databases">
        <authorList>
            <person name="Bevan M."/>
            <person name="Lennard N."/>
            <person name="Quail M."/>
            <person name="Harris B."/>
            <person name="Rajandream M.A."/>
            <person name="Barrell B.G."/>
            <person name="Bancroft I."/>
            <person name="Mewes H.W."/>
            <person name="Lemcke K."/>
            <person name="Mayer K.F.X."/>
        </authorList>
    </citation>
    <scope>NUCLEOTIDE SEQUENCE</scope>
</reference>
<evidence type="ECO:0000256" key="3">
    <source>
        <dbReference type="ARBA" id="ARBA00006958"/>
    </source>
</evidence>
<name>Q9SUG0_ARATH</name>
<dbReference type="GO" id="GO:0046872">
    <property type="term" value="F:metal ion binding"/>
    <property type="evidence" value="ECO:0007669"/>
    <property type="project" value="UniProtKB-KW"/>
</dbReference>
<evidence type="ECO:0000256" key="6">
    <source>
        <dbReference type="ARBA" id="ARBA00022801"/>
    </source>
</evidence>
<proteinExistence type="inferred from homology"/>
<dbReference type="GO" id="GO:0016787">
    <property type="term" value="F:hydrolase activity"/>
    <property type="evidence" value="ECO:0007669"/>
    <property type="project" value="UniProtKB-KW"/>
</dbReference>
<dbReference type="PIR" id="T10547">
    <property type="entry name" value="T10547"/>
</dbReference>
<keyword evidence="6" id="KW-0378">Hydrolase</keyword>
<accession>Q9SUG0</accession>
<dbReference type="EMBL" id="AL161510">
    <property type="protein sequence ID" value="CAB81156.1"/>
    <property type="molecule type" value="Genomic_DNA"/>
</dbReference>
<dbReference type="InterPro" id="IPR027806">
    <property type="entry name" value="HARBI1_dom"/>
</dbReference>
<evidence type="ECO:0000256" key="2">
    <source>
        <dbReference type="ARBA" id="ARBA00004123"/>
    </source>
</evidence>
<keyword evidence="5" id="KW-0479">Metal-binding</keyword>
<evidence type="ECO:0000259" key="8">
    <source>
        <dbReference type="Pfam" id="PF13359"/>
    </source>
</evidence>
<evidence type="ECO:0000256" key="4">
    <source>
        <dbReference type="ARBA" id="ARBA00022722"/>
    </source>
</evidence>
<dbReference type="Pfam" id="PF13359">
    <property type="entry name" value="DDE_Tnp_4"/>
    <property type="match status" value="1"/>
</dbReference>
<evidence type="ECO:0000256" key="5">
    <source>
        <dbReference type="ARBA" id="ARBA00022723"/>
    </source>
</evidence>
<keyword evidence="7" id="KW-0539">Nucleus</keyword>
<evidence type="ECO:0000313" key="10">
    <source>
        <dbReference type="EMBL" id="CAB81156.1"/>
    </source>
</evidence>
<dbReference type="GO" id="GO:0005634">
    <property type="term" value="C:nucleus"/>
    <property type="evidence" value="ECO:0007669"/>
    <property type="project" value="UniProtKB-SubCell"/>
</dbReference>
<feature type="domain" description="DDE Tnp4" evidence="8">
    <location>
        <begin position="21"/>
        <end position="141"/>
    </location>
</feature>
<evidence type="ECO:0000256" key="1">
    <source>
        <dbReference type="ARBA" id="ARBA00001968"/>
    </source>
</evidence>
<comment type="subcellular location">
    <subcellularLocation>
        <location evidence="2">Nucleus</location>
    </subcellularLocation>
</comment>
<dbReference type="GO" id="GO:0004518">
    <property type="term" value="F:nuclease activity"/>
    <property type="evidence" value="ECO:0007669"/>
    <property type="project" value="UniProtKB-KW"/>
</dbReference>
<dbReference type="PANTHER" id="PTHR22930:SF281">
    <property type="entry name" value="NUCLEASE"/>
    <property type="match status" value="1"/>
</dbReference>
<organism evidence="9">
    <name type="scientific">Arabidopsis thaliana</name>
    <name type="common">Mouse-ear cress</name>
    <dbReference type="NCBI Taxonomy" id="3702"/>
    <lineage>
        <taxon>Eukaryota</taxon>
        <taxon>Viridiplantae</taxon>
        <taxon>Streptophyta</taxon>
        <taxon>Embryophyta</taxon>
        <taxon>Tracheophyta</taxon>
        <taxon>Spermatophyta</taxon>
        <taxon>Magnoliopsida</taxon>
        <taxon>eudicotyledons</taxon>
        <taxon>Gunneridae</taxon>
        <taxon>Pentapetalae</taxon>
        <taxon>rosids</taxon>
        <taxon>malvids</taxon>
        <taxon>Brassicales</taxon>
        <taxon>Brassicaceae</taxon>
        <taxon>Camelineae</taxon>
        <taxon>Arabidopsis</taxon>
    </lineage>
</organism>
<evidence type="ECO:0000313" key="9">
    <source>
        <dbReference type="EMBL" id="CAB45790.1"/>
    </source>
</evidence>
<reference evidence="10" key="4">
    <citation type="submission" date="2000-03" db="EMBL/GenBank/DDBJ databases">
        <authorList>
            <person name="Lennard N."/>
            <person name="Quail M."/>
            <person name="Harris B."/>
            <person name="Rajandream M.A."/>
            <person name="Barrell B.G."/>
            <person name="Mewes H.W."/>
            <person name="Lemcke K."/>
            <person name="Mayer K.F.X."/>
        </authorList>
    </citation>
    <scope>NUCLEOTIDE SEQUENCE</scope>
</reference>
<gene>
    <name evidence="9" type="ordered locus">At4g08200</name>
</gene>
<comment type="similarity">
    <text evidence="3">Belongs to the HARBI1 family.</text>
</comment>
<dbReference type="InterPro" id="IPR045249">
    <property type="entry name" value="HARBI1-like"/>
</dbReference>
<dbReference type="ExpressionAtlas" id="Q9SUG0">
    <property type="expression patterns" value="baseline"/>
</dbReference>
<comment type="cofactor">
    <cofactor evidence="1">
        <name>a divalent metal cation</name>
        <dbReference type="ChEBI" id="CHEBI:60240"/>
    </cofactor>
</comment>
<sequence>MEHEHYGYMQLRHVLYIYINIYVGVLGYAHDAKVLALAMQGDPNFSHPPISKYYLVDSGYGLHRGYLISYRQSQYHPSHFQNQAPPNNYKEKFNRLHSSLRLVTERTFRVWKGKWKIMHNRARYDVRTTKKLVVETMALHNFVRKSNILDPDFEANWEQDDNHQPSLKEEVEVQDDGQIFDSRQYMEGIRDDIAMNLWNNHR</sequence>
<dbReference type="AlphaFoldDB" id="Q9SUG0"/>
<reference key="1">
    <citation type="journal article" date="1999" name="Nature">
        <title>Sequence and analysis of chromosome 4 of the plant Arabidopsis thaliana.</title>
        <authorList>
            <consortium name="EU"/>
            <consortium name="CSHL and WU Arabidopsis Sequencing Project"/>
            <person name="Mayer K."/>
            <person name="Schuller C."/>
            <person name="Wambutt R."/>
            <person name="Murphy G."/>
            <person name="Volckaert G."/>
            <person name="Pohl T."/>
            <person name="Dusterhoft A."/>
            <person name="Stiekema W."/>
            <person name="Entian K.D."/>
            <person name="Terryn N."/>
            <person name="Harris B."/>
            <person name="Ansorge W."/>
            <person name="Brandt P."/>
            <person name="Grivell L."/>
            <person name="Rieger M."/>
            <person name="Weichselgartner M."/>
            <person name="de Simone V."/>
            <person name="Obermaier B."/>
            <person name="Mache R."/>
            <person name="Muller M."/>
            <person name="Kreis M."/>
            <person name="Delseny M."/>
            <person name="Puigdomenech P."/>
            <person name="Watson M."/>
            <person name="Schmidtheini T."/>
            <person name="Reichert B."/>
            <person name="Portatelle D."/>
            <person name="Perez-Alonso M."/>
            <person name="Boutry M."/>
            <person name="Bancroft I."/>
            <person name="Vos P."/>
            <person name="Hoheisel J."/>
            <person name="Zimmermann W."/>
            <person name="Wedler H."/>
            <person name="Ridley P."/>
            <person name="Langham S.A."/>
            <person name="McCullagh B."/>
            <person name="Bilham L."/>
            <person name="Robben J."/>
            <person name="Van der Schueren J."/>
            <person name="Grymonprez B."/>
            <person name="Chuang Y.J."/>
            <person name="Vandenbussche F."/>
            <person name="Braeken M."/>
            <person name="Weltjens I."/>
            <person name="Voet M."/>
            <person name="Bastiaens I."/>
            <person name="Aert R."/>
            <person name="Defoor E."/>
            <person name="Weitzenegger T."/>
            <person name="Bothe G."/>
            <person name="Ramsperger U."/>
            <person name="Hilbert H."/>
            <person name="Braun M."/>
            <person name="Holzer E."/>
            <person name="Brandt A."/>
            <person name="Peters S."/>
            <person name="van Staveren M."/>
            <person name="Dirske W."/>
            <person name="Mooijman P."/>
            <person name="Klein Lankhorst R."/>
            <person name="Rose M."/>
            <person name="Hauf J."/>
            <person name="Kotter P."/>
            <person name="Berneiser S."/>
            <person name="Hempel S."/>
            <person name="Feldpausch M."/>
            <person name="Lamberth S."/>
            <person name="Van den Daele H."/>
            <person name="De Keyser A."/>
            <person name="Buysshaert C."/>
            <person name="Gielen J."/>
            <person name="Villarroel R."/>
            <person name="De Clercq R."/>
            <person name="Van Montagu M."/>
            <person name="Rogers J."/>
            <person name="Cronin A."/>
            <person name="Quail M."/>
            <person name="Bray-Allen S."/>
            <person name="Clark L."/>
            <person name="Doggett J."/>
            <person name="Hall S."/>
            <person name="Kay M."/>
            <person name="Lennard N."/>
            <person name="McLay K."/>
            <person name="Mayes R."/>
            <person name="Pettett A."/>
            <person name="Rajandream M.A."/>
            <person name="Lyne M."/>
            <person name="Benes V."/>
            <person name="Rechmann S."/>
            <person name="Borkova D."/>
            <person name="Blocker H."/>
            <person name="Scharfe M."/>
            <person name="Grimm M."/>
            <person name="Lohnert T.H."/>
            <person name="Dose S."/>
            <person name="de Haan M."/>
            <person name="Maarse A."/>
            <person name="Schafer M."/>
            <person name="Muller-Auer S."/>
            <person name="Gabel C."/>
            <person name="Fuchs M."/>
            <person name="Fartmann B."/>
            <person name="Granderath K."/>
            <person name="Dauner D."/>
            <person name="Herzl A."/>
            <person name="Neumann S."/>
            <person name="Argiriou A."/>
            <person name="Vitale D."/>
            <person name="Liguori R."/>
            <person name="Piravandi E."/>
            <person name="Massenet O."/>
            <person name="Quigley F."/>
            <person name="Clabauld G."/>
            <person name="Mundlein A."/>
            <person name="Felber R."/>
            <person name="Schnabl S."/>
            <person name="Hiller R."/>
            <person name="Schmidt W."/>
            <person name="Lecharny A."/>
            <person name="Aubourg S."/>
            <person name="Chefdor F."/>
            <person name="Cooke R."/>
            <person name="Berger C."/>
            <person name="Montfort A."/>
            <person name="Casacuberta E."/>
            <person name="Gibbons T."/>
            <person name="Weber N."/>
            <person name="Vandenbol M."/>
            <person name="Bargues M."/>
            <person name="Terol J."/>
            <person name="Torres A."/>
            <person name="Perez-Perez A."/>
            <person name="Purnelle B."/>
            <person name="Bent E."/>
            <person name="Johnson S."/>
            <person name="Tacon D."/>
            <person name="Jesse T."/>
            <person name="Heijnen L."/>
            <person name="Schwarz S."/>
            <person name="Scholler P."/>
            <person name="Heber S."/>
            <person name="Francs P."/>
            <person name="Bielke C."/>
            <person name="Frishman D."/>
            <person name="Haase D."/>
            <person name="Lemcke K."/>
            <person name="Mewes H.W."/>
            <person name="Stocker S."/>
            <person name="Zaccaria P."/>
            <person name="Bevan M."/>
            <person name="Wilson R.K."/>
            <person name="de la Bastide M."/>
            <person name="Habermann K."/>
            <person name="Parnell L."/>
            <person name="Dedhia N."/>
            <person name="Gnoj L."/>
            <person name="Schutz K."/>
            <person name="Huang E."/>
            <person name="Spiegel L."/>
            <person name="Sehkon M."/>
            <person name="Murray J."/>
            <person name="Sheet P."/>
            <person name="Cordes M."/>
            <person name="Abu-Threideh J."/>
            <person name="Stoneking T."/>
            <person name="Kalicki J."/>
            <person name="Graves T."/>
            <person name="Harmon G."/>
            <person name="Edwards J."/>
            <person name="Latreille P."/>
            <person name="Courtney L."/>
            <person name="Cloud J."/>
            <person name="Abbott A."/>
            <person name="Scott K."/>
            <person name="Johnson D."/>
            <person name="Minx P."/>
            <person name="Bentley D."/>
            <person name="Fulton B."/>
            <person name="Miller N."/>
            <person name="Greco T."/>
            <person name="Kemp K."/>
            <person name="Kramer J."/>
            <person name="Fulton L."/>
            <person name="Mardis E."/>
            <person name="Dante M."/>
            <person name="Pepin K."/>
            <person name="Hillier L."/>
            <person name="Nelson J."/>
            <person name="Spieth J."/>
            <person name="Ryan E."/>
            <person name="Andrews S."/>
            <person name="Geisel C."/>
            <person name="Layman D."/>
            <person name="Du H."/>
            <person name="Ali J."/>
            <person name="Berghoff A."/>
            <person name="Jones K."/>
            <person name="Drone K."/>
            <person name="Cotton M."/>
            <person name="Joshu C."/>
            <person name="Antonoiu B."/>
            <person name="Zidanic M."/>
            <person name="Strong C."/>
            <person name="Sun H."/>
            <person name="Lamar B."/>
            <person name="Yordan C."/>
            <person name="Ma P."/>
            <person name="Zhong J."/>
            <person name="Preston R."/>
            <person name="Vil D."/>
            <person name="Shekher M."/>
            <person name="Matero A."/>
            <person name="Shah R."/>
            <person name="Swaby I.K."/>
            <person name="O'Shaughnessy A."/>
            <person name="Rodriguez M."/>
            <person name="Hoffmann J."/>
            <person name="Till S."/>
            <person name="Granat S."/>
            <person name="Shohdy N."/>
            <person name="Hasegawa A."/>
            <person name="Hameed A."/>
            <person name="Lodhi M."/>
            <person name="Johnson A."/>
            <person name="Chen E."/>
            <person name="Marra M."/>
            <person name="Martienssen R."/>
            <person name="McCombie W.R."/>
        </authorList>
    </citation>
    <scope>NUCLEOTIDE SEQUENCE [LARGE SCALE GENOMIC DNA]</scope>
    <source>
        <strain>cv. Columbia</strain>
    </source>
</reference>
<keyword evidence="4" id="KW-0540">Nuclease</keyword>
<evidence type="ECO:0000256" key="7">
    <source>
        <dbReference type="ARBA" id="ARBA00023242"/>
    </source>
</evidence>
<protein>
    <submittedName>
        <fullName evidence="9">Uncharacterized protein AT4g08200</fullName>
    </submittedName>
</protein>
<dbReference type="EMBL" id="AL080252">
    <property type="protein sequence ID" value="CAB45790.1"/>
    <property type="molecule type" value="Genomic_DNA"/>
</dbReference>
<dbReference type="PANTHER" id="PTHR22930">
    <property type="match status" value="1"/>
</dbReference>